<keyword evidence="3" id="KW-1185">Reference proteome</keyword>
<feature type="compositionally biased region" description="Low complexity" evidence="1">
    <location>
        <begin position="157"/>
        <end position="193"/>
    </location>
</feature>
<gene>
    <name evidence="2" type="ORF">SAMN05428957_10860</name>
</gene>
<dbReference type="OrthoDB" id="6872885at2"/>
<dbReference type="STRING" id="1527607.SAMN05428957_10860"/>
<name>A0A1G9U9K1_9BURK</name>
<proteinExistence type="predicted"/>
<accession>A0A1G9U9K1</accession>
<sequence>MTDWLDTCPVCGAQESLDVKLARMIDDPQVRGLVADVLRLSLPLGERLQRYLRLHKPPKQRLRIGRVRELVVELVADMTGGTVERHGRAWAVTPQDWETAFDAVFLAVRKGTLQPPLQGNGYLYQVLTRMADEAEAAQEQQREQERRAAHRAHASDAPTRAGALLAGAGSALPGAAPRPTTAAAAPLPGTSPTVRAMRAAIQAKKGEQP</sequence>
<evidence type="ECO:0000256" key="1">
    <source>
        <dbReference type="SAM" id="MobiDB-lite"/>
    </source>
</evidence>
<organism evidence="2 3">
    <name type="scientific">Oryzisolibacter propanilivorax</name>
    <dbReference type="NCBI Taxonomy" id="1527607"/>
    <lineage>
        <taxon>Bacteria</taxon>
        <taxon>Pseudomonadati</taxon>
        <taxon>Pseudomonadota</taxon>
        <taxon>Betaproteobacteria</taxon>
        <taxon>Burkholderiales</taxon>
        <taxon>Comamonadaceae</taxon>
        <taxon>Oryzisolibacter</taxon>
    </lineage>
</organism>
<dbReference type="Proteomes" id="UP000198552">
    <property type="component" value="Unassembled WGS sequence"/>
</dbReference>
<protein>
    <submittedName>
        <fullName evidence="2">Uncharacterized protein</fullName>
    </submittedName>
</protein>
<feature type="region of interest" description="Disordered" evidence="1">
    <location>
        <begin position="134"/>
        <end position="209"/>
    </location>
</feature>
<dbReference type="EMBL" id="FNHP01000008">
    <property type="protein sequence ID" value="SDM56666.1"/>
    <property type="molecule type" value="Genomic_DNA"/>
</dbReference>
<dbReference type="RefSeq" id="WP_091571137.1">
    <property type="nucleotide sequence ID" value="NZ_FNHP01000008.1"/>
</dbReference>
<reference evidence="3" key="1">
    <citation type="submission" date="2016-10" db="EMBL/GenBank/DDBJ databases">
        <authorList>
            <person name="Varghese N."/>
            <person name="Submissions S."/>
        </authorList>
    </citation>
    <scope>NUCLEOTIDE SEQUENCE [LARGE SCALE GENOMIC DNA]</scope>
    <source>
        <strain evidence="3">EPL6</strain>
    </source>
</reference>
<evidence type="ECO:0000313" key="2">
    <source>
        <dbReference type="EMBL" id="SDM56666.1"/>
    </source>
</evidence>
<evidence type="ECO:0000313" key="3">
    <source>
        <dbReference type="Proteomes" id="UP000198552"/>
    </source>
</evidence>
<dbReference type="AlphaFoldDB" id="A0A1G9U9K1"/>